<dbReference type="Proteomes" id="UP001152300">
    <property type="component" value="Unassembled WGS sequence"/>
</dbReference>
<dbReference type="InterPro" id="IPR008922">
    <property type="entry name" value="Di-copper_centre_dom_sf"/>
</dbReference>
<dbReference type="EMBL" id="JAPEIS010000007">
    <property type="protein sequence ID" value="KAJ8064632.1"/>
    <property type="molecule type" value="Genomic_DNA"/>
</dbReference>
<keyword evidence="6" id="KW-1185">Reference proteome</keyword>
<evidence type="ECO:0000259" key="4">
    <source>
        <dbReference type="PROSITE" id="PS00498"/>
    </source>
</evidence>
<comment type="caution">
    <text evidence="5">The sequence shown here is derived from an EMBL/GenBank/DDBJ whole genome shotgun (WGS) entry which is preliminary data.</text>
</comment>
<evidence type="ECO:0000256" key="3">
    <source>
        <dbReference type="SAM" id="Phobius"/>
    </source>
</evidence>
<feature type="transmembrane region" description="Helical" evidence="3">
    <location>
        <begin position="47"/>
        <end position="66"/>
    </location>
</feature>
<dbReference type="OrthoDB" id="6132182at2759"/>
<evidence type="ECO:0000256" key="2">
    <source>
        <dbReference type="ARBA" id="ARBA00023008"/>
    </source>
</evidence>
<dbReference type="InterPro" id="IPR002227">
    <property type="entry name" value="Tyrosinase_Cu-bd"/>
</dbReference>
<protein>
    <recommendedName>
        <fullName evidence="4">Tyrosinase copper-binding domain-containing protein</fullName>
    </recommendedName>
</protein>
<dbReference type="AlphaFoldDB" id="A0A9X0AKU8"/>
<gene>
    <name evidence="5" type="ORF">OCU04_006958</name>
</gene>
<accession>A0A9X0AKU8</accession>
<proteinExistence type="predicted"/>
<keyword evidence="3" id="KW-1133">Transmembrane helix</keyword>
<dbReference type="Gene3D" id="1.10.1280.10">
    <property type="entry name" value="Di-copper center containing domain from catechol oxidase"/>
    <property type="match status" value="1"/>
</dbReference>
<sequence>MTMASLEEYSTVPTFDPDHDLELREPAYSTLKKSNKPIAVLKNVNPWLLTYSGLSFIMISLVFIYTDQLIQHSKSSICITPVVRREWRTLSRNEKHEYLEAVKCLRSKPSILGTNHSLYDDFGYSHIQIGDYAHETAGFLPWHRYFIHIYEQALREQCDYLGYLAYWDWELDWADIEKSPVWDGEDGFGGDGTGDIGVGEGRCVADGPFANMTLFYYEDSEQQHCLSRGFRHGLEKDKFVTSRLSPASLQETFDSSDYRSFNLALEDGAHRAIPAFLQGEFGSFTSPNDPIFFLHHTQVDRLWWEWQQIDPRRRLRDYGGKVGTAESSRDASINDILHVGGLGRAITVSEIMSTETEILCYIY</sequence>
<organism evidence="5 6">
    <name type="scientific">Sclerotinia nivalis</name>
    <dbReference type="NCBI Taxonomy" id="352851"/>
    <lineage>
        <taxon>Eukaryota</taxon>
        <taxon>Fungi</taxon>
        <taxon>Dikarya</taxon>
        <taxon>Ascomycota</taxon>
        <taxon>Pezizomycotina</taxon>
        <taxon>Leotiomycetes</taxon>
        <taxon>Helotiales</taxon>
        <taxon>Sclerotiniaceae</taxon>
        <taxon>Sclerotinia</taxon>
    </lineage>
</organism>
<keyword evidence="1" id="KW-0479">Metal-binding</keyword>
<dbReference type="PANTHER" id="PTHR11474:SF126">
    <property type="entry name" value="TYROSINASE-LIKE PROTEIN TYR-1-RELATED"/>
    <property type="match status" value="1"/>
</dbReference>
<dbReference type="GO" id="GO:0046872">
    <property type="term" value="F:metal ion binding"/>
    <property type="evidence" value="ECO:0007669"/>
    <property type="project" value="UniProtKB-KW"/>
</dbReference>
<dbReference type="GO" id="GO:0016491">
    <property type="term" value="F:oxidoreductase activity"/>
    <property type="evidence" value="ECO:0007669"/>
    <property type="project" value="InterPro"/>
</dbReference>
<keyword evidence="2" id="KW-0186">Copper</keyword>
<keyword evidence="3" id="KW-0812">Transmembrane</keyword>
<reference evidence="5" key="1">
    <citation type="submission" date="2022-11" db="EMBL/GenBank/DDBJ databases">
        <title>Genome Resource of Sclerotinia nivalis Strain SnTB1, a Plant Pathogen Isolated from American Ginseng.</title>
        <authorList>
            <person name="Fan S."/>
        </authorList>
    </citation>
    <scope>NUCLEOTIDE SEQUENCE</scope>
    <source>
        <strain evidence="5">SnTB1</strain>
    </source>
</reference>
<name>A0A9X0AKU8_9HELO</name>
<dbReference type="PRINTS" id="PR00092">
    <property type="entry name" value="TYROSINASE"/>
</dbReference>
<dbReference type="Pfam" id="PF00264">
    <property type="entry name" value="Tyrosinase"/>
    <property type="match status" value="1"/>
</dbReference>
<evidence type="ECO:0000313" key="5">
    <source>
        <dbReference type="EMBL" id="KAJ8064632.1"/>
    </source>
</evidence>
<keyword evidence="3" id="KW-0472">Membrane</keyword>
<dbReference type="SUPFAM" id="SSF48056">
    <property type="entry name" value="Di-copper centre-containing domain"/>
    <property type="match status" value="1"/>
</dbReference>
<dbReference type="PROSITE" id="PS00498">
    <property type="entry name" value="TYROSINASE_2"/>
    <property type="match status" value="1"/>
</dbReference>
<feature type="domain" description="Tyrosinase copper-binding" evidence="4">
    <location>
        <begin position="289"/>
        <end position="300"/>
    </location>
</feature>
<evidence type="ECO:0000313" key="6">
    <source>
        <dbReference type="Proteomes" id="UP001152300"/>
    </source>
</evidence>
<dbReference type="InterPro" id="IPR050316">
    <property type="entry name" value="Tyrosinase/Hemocyanin"/>
</dbReference>
<evidence type="ECO:0000256" key="1">
    <source>
        <dbReference type="ARBA" id="ARBA00022723"/>
    </source>
</evidence>
<dbReference type="PANTHER" id="PTHR11474">
    <property type="entry name" value="TYROSINASE FAMILY MEMBER"/>
    <property type="match status" value="1"/>
</dbReference>